<protein>
    <submittedName>
        <fullName evidence="2">Uncharacterized protein</fullName>
    </submittedName>
</protein>
<feature type="region of interest" description="Disordered" evidence="1">
    <location>
        <begin position="1"/>
        <end position="178"/>
    </location>
</feature>
<accession>A0AAD7MIJ3</accession>
<feature type="compositionally biased region" description="Basic and acidic residues" evidence="1">
    <location>
        <begin position="146"/>
        <end position="159"/>
    </location>
</feature>
<dbReference type="EMBL" id="JARKIB010000265">
    <property type="protein sequence ID" value="KAJ7718467.1"/>
    <property type="molecule type" value="Genomic_DNA"/>
</dbReference>
<proteinExistence type="predicted"/>
<evidence type="ECO:0000313" key="3">
    <source>
        <dbReference type="Proteomes" id="UP001215598"/>
    </source>
</evidence>
<feature type="compositionally biased region" description="Polar residues" evidence="1">
    <location>
        <begin position="20"/>
        <end position="31"/>
    </location>
</feature>
<feature type="compositionally biased region" description="Basic residues" evidence="1">
    <location>
        <begin position="69"/>
        <end position="79"/>
    </location>
</feature>
<feature type="compositionally biased region" description="Low complexity" evidence="1">
    <location>
        <begin position="160"/>
        <end position="174"/>
    </location>
</feature>
<organism evidence="2 3">
    <name type="scientific">Mycena metata</name>
    <dbReference type="NCBI Taxonomy" id="1033252"/>
    <lineage>
        <taxon>Eukaryota</taxon>
        <taxon>Fungi</taxon>
        <taxon>Dikarya</taxon>
        <taxon>Basidiomycota</taxon>
        <taxon>Agaricomycotina</taxon>
        <taxon>Agaricomycetes</taxon>
        <taxon>Agaricomycetidae</taxon>
        <taxon>Agaricales</taxon>
        <taxon>Marasmiineae</taxon>
        <taxon>Mycenaceae</taxon>
        <taxon>Mycena</taxon>
    </lineage>
</organism>
<comment type="caution">
    <text evidence="2">The sequence shown here is derived from an EMBL/GenBank/DDBJ whole genome shotgun (WGS) entry which is preliminary data.</text>
</comment>
<evidence type="ECO:0000313" key="2">
    <source>
        <dbReference type="EMBL" id="KAJ7718467.1"/>
    </source>
</evidence>
<sequence length="204" mass="22493">MSAIWWRVGGDSGREVGPNHTKNSSPLQSRRVQGLDRNVPSRVRKMSRKQSVACHRVSDQETKAERRRLTQRRNARRARRPETWKARGVAKYAAKCATTGVRPAAKNGLRPGGHTHPPRKCPQEEEKPASTPAYHPPLKQKKQKVRKPDNGEERERPEEGTTGFASVGCAAAGAGKTGGAMRGYAVRFLEDQVRAESKKLGGGI</sequence>
<dbReference type="Proteomes" id="UP001215598">
    <property type="component" value="Unassembled WGS sequence"/>
</dbReference>
<reference evidence="2" key="1">
    <citation type="submission" date="2023-03" db="EMBL/GenBank/DDBJ databases">
        <title>Massive genome expansion in bonnet fungi (Mycena s.s.) driven by repeated elements and novel gene families across ecological guilds.</title>
        <authorList>
            <consortium name="Lawrence Berkeley National Laboratory"/>
            <person name="Harder C.B."/>
            <person name="Miyauchi S."/>
            <person name="Viragh M."/>
            <person name="Kuo A."/>
            <person name="Thoen E."/>
            <person name="Andreopoulos B."/>
            <person name="Lu D."/>
            <person name="Skrede I."/>
            <person name="Drula E."/>
            <person name="Henrissat B."/>
            <person name="Morin E."/>
            <person name="Kohler A."/>
            <person name="Barry K."/>
            <person name="LaButti K."/>
            <person name="Morin E."/>
            <person name="Salamov A."/>
            <person name="Lipzen A."/>
            <person name="Mereny Z."/>
            <person name="Hegedus B."/>
            <person name="Baldrian P."/>
            <person name="Stursova M."/>
            <person name="Weitz H."/>
            <person name="Taylor A."/>
            <person name="Grigoriev I.V."/>
            <person name="Nagy L.G."/>
            <person name="Martin F."/>
            <person name="Kauserud H."/>
        </authorList>
    </citation>
    <scope>NUCLEOTIDE SEQUENCE</scope>
    <source>
        <strain evidence="2">CBHHK182m</strain>
    </source>
</reference>
<feature type="compositionally biased region" description="Basic and acidic residues" evidence="1">
    <location>
        <begin position="56"/>
        <end position="68"/>
    </location>
</feature>
<evidence type="ECO:0000256" key="1">
    <source>
        <dbReference type="SAM" id="MobiDB-lite"/>
    </source>
</evidence>
<dbReference type="AlphaFoldDB" id="A0AAD7MIJ3"/>
<keyword evidence="3" id="KW-1185">Reference proteome</keyword>
<name>A0AAD7MIJ3_9AGAR</name>
<gene>
    <name evidence="2" type="ORF">B0H16DRAFT_1475604</name>
</gene>